<name>A0AA37HHN4_9HYPH</name>
<dbReference type="PANTHER" id="PTHR43767:SF1">
    <property type="entry name" value="NONRIBOSOMAL PEPTIDE SYNTHASE PES1 (EUROFUNG)-RELATED"/>
    <property type="match status" value="1"/>
</dbReference>
<feature type="domain" description="AMP-dependent synthetase/ligase" evidence="1">
    <location>
        <begin position="7"/>
        <end position="192"/>
    </location>
</feature>
<dbReference type="InterPro" id="IPR020845">
    <property type="entry name" value="AMP-binding_CS"/>
</dbReference>
<dbReference type="PANTHER" id="PTHR43767">
    <property type="entry name" value="LONG-CHAIN-FATTY-ACID--COA LIGASE"/>
    <property type="match status" value="1"/>
</dbReference>
<organism evidence="2 3">
    <name type="scientific">Methylobacterium frigidaeris</name>
    <dbReference type="NCBI Taxonomy" id="2038277"/>
    <lineage>
        <taxon>Bacteria</taxon>
        <taxon>Pseudomonadati</taxon>
        <taxon>Pseudomonadota</taxon>
        <taxon>Alphaproteobacteria</taxon>
        <taxon>Hyphomicrobiales</taxon>
        <taxon>Methylobacteriaceae</taxon>
        <taxon>Methylobacterium</taxon>
    </lineage>
</organism>
<dbReference type="InterPro" id="IPR042099">
    <property type="entry name" value="ANL_N_sf"/>
</dbReference>
<reference evidence="2" key="1">
    <citation type="journal article" date="2016" name="Front. Microbiol.">
        <title>Genome Sequence of the Piezophilic, Mesophilic Sulfate-Reducing Bacterium Desulfovibrio indicus J2T.</title>
        <authorList>
            <person name="Cao J."/>
            <person name="Maignien L."/>
            <person name="Shao Z."/>
            <person name="Alain K."/>
            <person name="Jebbar M."/>
        </authorList>
    </citation>
    <scope>NUCLEOTIDE SEQUENCE</scope>
    <source>
        <strain evidence="2">JCM 32048</strain>
    </source>
</reference>
<sequence length="194" mass="20543">MIADLLAAQVARRPDAPLAVTREGRFSYAKVSRRFAARLAEAGIRPGDHVALIAGNSLAYLVAWFGIQAAGAVAVCLNNQVMGERIDYLVGQSEARLVVAGEAWLGARADDLREVRAALPRLRLPADADLGAALADRPEAEPAARVASDLCTILYTSGTTGLPKGVMCAPAGYLATGRETARILDLTEDDRIFV</sequence>
<proteinExistence type="predicted"/>
<comment type="caution">
    <text evidence="2">The sequence shown here is derived from an EMBL/GenBank/DDBJ whole genome shotgun (WGS) entry which is preliminary data.</text>
</comment>
<dbReference type="SUPFAM" id="SSF56801">
    <property type="entry name" value="Acetyl-CoA synthetase-like"/>
    <property type="match status" value="1"/>
</dbReference>
<dbReference type="Gene3D" id="3.40.50.12780">
    <property type="entry name" value="N-terminal domain of ligase-like"/>
    <property type="match status" value="1"/>
</dbReference>
<reference evidence="2" key="2">
    <citation type="submission" date="2021-08" db="EMBL/GenBank/DDBJ databases">
        <authorList>
            <person name="Tani A."/>
            <person name="Ola A."/>
            <person name="Ogura Y."/>
            <person name="Katsura K."/>
            <person name="Hayashi T."/>
        </authorList>
    </citation>
    <scope>NUCLEOTIDE SEQUENCE</scope>
    <source>
        <strain evidence="2">JCM 32048</strain>
    </source>
</reference>
<dbReference type="InterPro" id="IPR050237">
    <property type="entry name" value="ATP-dep_AMP-bd_enzyme"/>
</dbReference>
<dbReference type="Proteomes" id="UP001055286">
    <property type="component" value="Unassembled WGS sequence"/>
</dbReference>
<evidence type="ECO:0000259" key="1">
    <source>
        <dbReference type="Pfam" id="PF00501"/>
    </source>
</evidence>
<dbReference type="EMBL" id="BPQJ01000054">
    <property type="protein sequence ID" value="GJD66078.1"/>
    <property type="molecule type" value="Genomic_DNA"/>
</dbReference>
<dbReference type="AlphaFoldDB" id="A0AA37HHN4"/>
<keyword evidence="2" id="KW-0436">Ligase</keyword>
<gene>
    <name evidence="2" type="primary">lcfB_6</name>
    <name evidence="2" type="ORF">MPEAHAMD_6274</name>
</gene>
<dbReference type="RefSeq" id="WP_238193327.1">
    <property type="nucleotide sequence ID" value="NZ_BPQJ01000054.1"/>
</dbReference>
<dbReference type="PROSITE" id="PS00455">
    <property type="entry name" value="AMP_BINDING"/>
    <property type="match status" value="1"/>
</dbReference>
<keyword evidence="3" id="KW-1185">Reference proteome</keyword>
<evidence type="ECO:0000313" key="3">
    <source>
        <dbReference type="Proteomes" id="UP001055286"/>
    </source>
</evidence>
<dbReference type="GO" id="GO:0016874">
    <property type="term" value="F:ligase activity"/>
    <property type="evidence" value="ECO:0007669"/>
    <property type="project" value="UniProtKB-KW"/>
</dbReference>
<dbReference type="InterPro" id="IPR000873">
    <property type="entry name" value="AMP-dep_synth/lig_dom"/>
</dbReference>
<accession>A0AA37HHN4</accession>
<dbReference type="Pfam" id="PF00501">
    <property type="entry name" value="AMP-binding"/>
    <property type="match status" value="1"/>
</dbReference>
<protein>
    <submittedName>
        <fullName evidence="2">Long-chain-fatty-acid--CoA ligase</fullName>
    </submittedName>
</protein>
<evidence type="ECO:0000313" key="2">
    <source>
        <dbReference type="EMBL" id="GJD66078.1"/>
    </source>
</evidence>